<gene>
    <name evidence="7" type="ORF">FA09DRAFT_264067</name>
</gene>
<organism evidence="7 8">
    <name type="scientific">Tilletiopsis washingtonensis</name>
    <dbReference type="NCBI Taxonomy" id="58919"/>
    <lineage>
        <taxon>Eukaryota</taxon>
        <taxon>Fungi</taxon>
        <taxon>Dikarya</taxon>
        <taxon>Basidiomycota</taxon>
        <taxon>Ustilaginomycotina</taxon>
        <taxon>Exobasidiomycetes</taxon>
        <taxon>Entylomatales</taxon>
        <taxon>Entylomatales incertae sedis</taxon>
        <taxon>Tilletiopsis</taxon>
    </lineage>
</organism>
<feature type="region of interest" description="Disordered" evidence="4">
    <location>
        <begin position="50"/>
        <end position="86"/>
    </location>
</feature>
<evidence type="ECO:0000259" key="5">
    <source>
        <dbReference type="PROSITE" id="PS50054"/>
    </source>
</evidence>
<dbReference type="GO" id="GO:0008138">
    <property type="term" value="F:protein tyrosine/serine/threonine phosphatase activity"/>
    <property type="evidence" value="ECO:0007669"/>
    <property type="project" value="InterPro"/>
</dbReference>
<feature type="region of interest" description="Disordered" evidence="4">
    <location>
        <begin position="305"/>
        <end position="325"/>
    </location>
</feature>
<name>A0A316ZDR6_9BASI</name>
<evidence type="ECO:0000256" key="2">
    <source>
        <dbReference type="ARBA" id="ARBA00022912"/>
    </source>
</evidence>
<dbReference type="PROSITE" id="PS00383">
    <property type="entry name" value="TYR_PHOSPHATASE_1"/>
    <property type="match status" value="1"/>
</dbReference>
<dbReference type="STRING" id="58919.A0A316ZDR6"/>
<dbReference type="EMBL" id="KZ819291">
    <property type="protein sequence ID" value="PWN98435.1"/>
    <property type="molecule type" value="Genomic_DNA"/>
</dbReference>
<feature type="coiled-coil region" evidence="3">
    <location>
        <begin position="782"/>
        <end position="819"/>
    </location>
</feature>
<keyword evidence="8" id="KW-1185">Reference proteome</keyword>
<dbReference type="GO" id="GO:0005634">
    <property type="term" value="C:nucleus"/>
    <property type="evidence" value="ECO:0007669"/>
    <property type="project" value="GOC"/>
</dbReference>
<dbReference type="InterPro" id="IPR053239">
    <property type="entry name" value="Dual_spec_PTase"/>
</dbReference>
<feature type="domain" description="Tyrosine specific protein phosphatases" evidence="6">
    <location>
        <begin position="1045"/>
        <end position="1113"/>
    </location>
</feature>
<keyword evidence="2" id="KW-0904">Protein phosphatase</keyword>
<dbReference type="SMART" id="SM00195">
    <property type="entry name" value="DSPc"/>
    <property type="match status" value="1"/>
</dbReference>
<feature type="compositionally biased region" description="Polar residues" evidence="4">
    <location>
        <begin position="63"/>
        <end position="76"/>
    </location>
</feature>
<feature type="compositionally biased region" description="Low complexity" evidence="4">
    <location>
        <begin position="906"/>
        <end position="922"/>
    </location>
</feature>
<dbReference type="PANTHER" id="PTHR47550">
    <property type="entry name" value="DUAL SPECIFICITY PROTEIN PHOSPHATASE PPS1"/>
    <property type="match status" value="1"/>
</dbReference>
<dbReference type="InterPro" id="IPR029021">
    <property type="entry name" value="Prot-tyrosine_phosphatase-like"/>
</dbReference>
<evidence type="ECO:0000313" key="7">
    <source>
        <dbReference type="EMBL" id="PWN98435.1"/>
    </source>
</evidence>
<feature type="region of interest" description="Disordered" evidence="4">
    <location>
        <begin position="698"/>
        <end position="722"/>
    </location>
</feature>
<dbReference type="SUPFAM" id="SSF52799">
    <property type="entry name" value="(Phosphotyrosine protein) phosphatases II"/>
    <property type="match status" value="2"/>
</dbReference>
<dbReference type="FunFam" id="3.90.190.10:FF:000095">
    <property type="entry name" value="Unplaced genomic scaffold supercont1.9, whole genome shotgun sequence"/>
    <property type="match status" value="1"/>
</dbReference>
<dbReference type="Proteomes" id="UP000245946">
    <property type="component" value="Unassembled WGS sequence"/>
</dbReference>
<accession>A0A316ZDR6</accession>
<feature type="region of interest" description="Disordered" evidence="4">
    <location>
        <begin position="894"/>
        <end position="934"/>
    </location>
</feature>
<dbReference type="InterPro" id="IPR047949">
    <property type="entry name" value="PPS1_DSP"/>
</dbReference>
<dbReference type="InterPro" id="IPR016130">
    <property type="entry name" value="Tyr_Pase_AS"/>
</dbReference>
<evidence type="ECO:0000256" key="4">
    <source>
        <dbReference type="SAM" id="MobiDB-lite"/>
    </source>
</evidence>
<dbReference type="Gene3D" id="3.90.190.10">
    <property type="entry name" value="Protein tyrosine phosphatase superfamily"/>
    <property type="match status" value="2"/>
</dbReference>
<proteinExistence type="predicted"/>
<evidence type="ECO:0000256" key="3">
    <source>
        <dbReference type="SAM" id="Coils"/>
    </source>
</evidence>
<reference evidence="7 8" key="1">
    <citation type="journal article" date="2018" name="Mol. Biol. Evol.">
        <title>Broad Genomic Sampling Reveals a Smut Pathogenic Ancestry of the Fungal Clade Ustilaginomycotina.</title>
        <authorList>
            <person name="Kijpornyongpan T."/>
            <person name="Mondo S.J."/>
            <person name="Barry K."/>
            <person name="Sandor L."/>
            <person name="Lee J."/>
            <person name="Lipzen A."/>
            <person name="Pangilinan J."/>
            <person name="LaButti K."/>
            <person name="Hainaut M."/>
            <person name="Henrissat B."/>
            <person name="Grigoriev I.V."/>
            <person name="Spatafora J.W."/>
            <person name="Aime M.C."/>
        </authorList>
    </citation>
    <scope>NUCLEOTIDE SEQUENCE [LARGE SCALE GENOMIC DNA]</scope>
    <source>
        <strain evidence="7 8">MCA 4186</strain>
    </source>
</reference>
<dbReference type="PROSITE" id="PS50056">
    <property type="entry name" value="TYR_PHOSPHATASE_2"/>
    <property type="match status" value="1"/>
</dbReference>
<feature type="compositionally biased region" description="Low complexity" evidence="4">
    <location>
        <begin position="200"/>
        <end position="245"/>
    </location>
</feature>
<keyword evidence="3" id="KW-0175">Coiled coil</keyword>
<sequence>MAAVSLHPLASRGGEQSATVVSLQVNSACEASTSTSWLADNAAAASRYPGADADEMRRGSAEMPSSPTTRGGSPTDSRFDAGDEPEWGLRHRDLSSFPSLDGIFDGAEAPCTSSASAPPIRAMSASQLAALHEQYVHADVPHHVVFPFLHGVDGDNTAQNMFFGAPLDGQPTPNYRGLTLVRADMPTRDQAVAMQRRRASSSASGLGMSAARRSRAGSLATTTSSSGHSLASGESHSGNSSDGDSPSPPGAAHRSPFKHSASSHSVSSSLASSELSSAHSLWNNSETSSAATSVSGGGMAWEGKGSAYPSTSGTSSCASAHEPQPRHSILNSSILPAELIEPPRSAKLSDGRIVTAPSTFVQPRQAAGVSLRNFRIQSVRYATISDIVLYCPAGLHEGVLALARCFREAQAAMYEERCSRGLGSLRYNVFVVTDPFVAFERSHEHLVAIDSAGTPRNRVDFIEREREEMQRLTAASEIDENVWMGCTADVPMPAAADVDMDPSAAPLDAQSRSAQSNPHAFSICVEAHENGDTPELSRLTYASHWLDSIEATALFELNSKEALRQLEEDEPIVDASGAIGEADLRGFLSLGPNGWSPSSPGRARKNSRRGQTPRSDADAAQPAAAQRTSVVPKPENIIHLECAASSSGFNAMGQEQAIESIVQLCQWIKKQAQPGQMASPVPSAAAAANASSLLAGAFRSSGHGPRSQSHGATPLLGSAPAQASHSPRRVLLHCGDGYTETSILALAYLMYSRDLSLPDAYLDLQLRCKRSFFVYARDMAFLKRVEARMVRERRALRLLQEQREEREAAIAAAAAATADAAAPRSALSKPSFSWGVGGASDEAGKRIGGLASRRSTSSRRGSSSSADVSGHALTEPSVWARGLAAASVLVGAAQGHQGGRKSSSMATDARTRTPTPRGARSPVMSPTKLTAAPASGDRRWFSDARFEGSFPSRILPFLYLGNLNHALNPAMLHALGITHVVSVGETALTPPASEFTMATDGDASPAALPAPPSLHNSLWHEERAGRISVLDLKNVSDDGIDPLRSTMREAVEYIEAARRSGGSVLVHCRVGVSRSSTIVLAYVMGHLDLNLVEAYLLVRSRRLNILIQPHLLFFWELRGWETYLAAQKAKRTHGGRRSENEEMADGTGASLLDSFSRLTPSDDAAMEVSTMSRIADRVSRPALPWRRATSAGDEAARGRSRSLGRRGLGHSGMLEAEAEEQHADLDMDLGLGAGSLHRAEPLAAELVAALPFGSGSPSSLSAASMRLTWGFLCREITALNERYFI</sequence>
<feature type="compositionally biased region" description="Polar residues" evidence="4">
    <location>
        <begin position="308"/>
        <end position="318"/>
    </location>
</feature>
<feature type="region of interest" description="Disordered" evidence="4">
    <location>
        <begin position="845"/>
        <end position="870"/>
    </location>
</feature>
<evidence type="ECO:0000256" key="1">
    <source>
        <dbReference type="ARBA" id="ARBA00022801"/>
    </source>
</evidence>
<feature type="compositionally biased region" description="Basic residues" evidence="4">
    <location>
        <begin position="1198"/>
        <end position="1208"/>
    </location>
</feature>
<dbReference type="InterPro" id="IPR020422">
    <property type="entry name" value="TYR_PHOSPHATASE_DUAL_dom"/>
</dbReference>
<dbReference type="CDD" id="cd14516">
    <property type="entry name" value="DSP_fungal_PPS1"/>
    <property type="match status" value="1"/>
</dbReference>
<dbReference type="PROSITE" id="PS50054">
    <property type="entry name" value="TYR_PHOSPHATASE_DUAL"/>
    <property type="match status" value="1"/>
</dbReference>
<dbReference type="OrthoDB" id="273181at2759"/>
<dbReference type="InterPro" id="IPR000340">
    <property type="entry name" value="Dual-sp_phosphatase_cat-dom"/>
</dbReference>
<protein>
    <submittedName>
        <fullName evidence="7">Uncharacterized protein</fullName>
    </submittedName>
</protein>
<feature type="region of interest" description="Disordered" evidence="4">
    <location>
        <begin position="190"/>
        <end position="265"/>
    </location>
</feature>
<dbReference type="GeneID" id="37267302"/>
<feature type="domain" description="Tyrosine-protein phosphatase" evidence="5">
    <location>
        <begin position="950"/>
        <end position="1126"/>
    </location>
</feature>
<keyword evidence="1" id="KW-0378">Hydrolase</keyword>
<evidence type="ECO:0000313" key="8">
    <source>
        <dbReference type="Proteomes" id="UP000245946"/>
    </source>
</evidence>
<feature type="compositionally biased region" description="Low complexity" evidence="4">
    <location>
        <begin position="618"/>
        <end position="629"/>
    </location>
</feature>
<feature type="region of interest" description="Disordered" evidence="4">
    <location>
        <begin position="590"/>
        <end position="632"/>
    </location>
</feature>
<dbReference type="InterPro" id="IPR000387">
    <property type="entry name" value="Tyr_Pase_dom"/>
</dbReference>
<dbReference type="PANTHER" id="PTHR47550:SF1">
    <property type="entry name" value="DUAL SPECIFICITY PROTEIN PHOSPHATASE PPS1"/>
    <property type="match status" value="1"/>
</dbReference>
<dbReference type="GO" id="GO:0033260">
    <property type="term" value="P:nuclear DNA replication"/>
    <property type="evidence" value="ECO:0007669"/>
    <property type="project" value="InterPro"/>
</dbReference>
<evidence type="ECO:0000259" key="6">
    <source>
        <dbReference type="PROSITE" id="PS50056"/>
    </source>
</evidence>
<feature type="region of interest" description="Disordered" evidence="4">
    <location>
        <begin position="1186"/>
        <end position="1208"/>
    </location>
</feature>
<dbReference type="RefSeq" id="XP_025598714.1">
    <property type="nucleotide sequence ID" value="XM_025739756.1"/>
</dbReference>
<feature type="compositionally biased region" description="Basic and acidic residues" evidence="4">
    <location>
        <begin position="77"/>
        <end position="86"/>
    </location>
</feature>
<dbReference type="Pfam" id="PF00782">
    <property type="entry name" value="DSPc"/>
    <property type="match status" value="1"/>
</dbReference>
<feature type="compositionally biased region" description="Low complexity" evidence="4">
    <location>
        <begin position="852"/>
        <end position="865"/>
    </location>
</feature>